<reference evidence="4" key="1">
    <citation type="submission" date="2021-03" db="EMBL/GenBank/DDBJ databases">
        <title>Comparative genomics and phylogenomic investigation of the class Geoglossomycetes provide insights into ecological specialization and systematics.</title>
        <authorList>
            <person name="Melie T."/>
            <person name="Pirro S."/>
            <person name="Miller A.N."/>
            <person name="Quandt A."/>
        </authorList>
    </citation>
    <scope>NUCLEOTIDE SEQUENCE</scope>
    <source>
        <strain evidence="4">GBOQ0MN5Z8</strain>
    </source>
</reference>
<keyword evidence="5" id="KW-1185">Reference proteome</keyword>
<evidence type="ECO:0000313" key="5">
    <source>
        <dbReference type="Proteomes" id="UP000698800"/>
    </source>
</evidence>
<keyword evidence="1" id="KW-0808">Transferase</keyword>
<proteinExistence type="inferred from homology"/>
<protein>
    <recommendedName>
        <fullName evidence="3">4'-phosphopantetheinyl transferase domain-containing protein</fullName>
    </recommendedName>
</protein>
<dbReference type="GO" id="GO:0008897">
    <property type="term" value="F:holo-[acyl-carrier-protein] synthase activity"/>
    <property type="evidence" value="ECO:0007669"/>
    <property type="project" value="InterPro"/>
</dbReference>
<dbReference type="InterPro" id="IPR008278">
    <property type="entry name" value="4-PPantetheinyl_Trfase_dom"/>
</dbReference>
<name>A0A9P8I697_9PEZI</name>
<feature type="domain" description="4'-phosphopantetheinyl transferase" evidence="3">
    <location>
        <begin position="11"/>
        <end position="107"/>
    </location>
</feature>
<evidence type="ECO:0000313" key="4">
    <source>
        <dbReference type="EMBL" id="KAH0536129.1"/>
    </source>
</evidence>
<accession>A0A9P8I697</accession>
<dbReference type="AlphaFoldDB" id="A0A9P8I697"/>
<evidence type="ECO:0000256" key="2">
    <source>
        <dbReference type="SAM" id="MobiDB-lite"/>
    </source>
</evidence>
<gene>
    <name evidence="4" type="ORF">FGG08_006972</name>
</gene>
<sequence>MPSRPFPYPISVGIDICKIHRIYDLISKDNGKWHRPFLRKIFNPRELKALQQTLKEKQLPPTNGQTHNTRGLAEFLAGRWAAKEAAIKAIRSRRVRFHEITIGSKDGRPHMLIDTPPRPQTTKNTPGNKAALRQLGGGTGNEVEGEAEEAHEARLSISHDGAYATAIVIAIDEPPPKS</sequence>
<dbReference type="GO" id="GO:0006633">
    <property type="term" value="P:fatty acid biosynthetic process"/>
    <property type="evidence" value="ECO:0007669"/>
    <property type="project" value="InterPro"/>
</dbReference>
<organism evidence="4 5">
    <name type="scientific">Glutinoglossum americanum</name>
    <dbReference type="NCBI Taxonomy" id="1670608"/>
    <lineage>
        <taxon>Eukaryota</taxon>
        <taxon>Fungi</taxon>
        <taxon>Dikarya</taxon>
        <taxon>Ascomycota</taxon>
        <taxon>Pezizomycotina</taxon>
        <taxon>Geoglossomycetes</taxon>
        <taxon>Geoglossales</taxon>
        <taxon>Geoglossaceae</taxon>
        <taxon>Glutinoglossum</taxon>
    </lineage>
</organism>
<evidence type="ECO:0000259" key="3">
    <source>
        <dbReference type="Pfam" id="PF01648"/>
    </source>
</evidence>
<dbReference type="Proteomes" id="UP000698800">
    <property type="component" value="Unassembled WGS sequence"/>
</dbReference>
<dbReference type="SUPFAM" id="SSF56214">
    <property type="entry name" value="4'-phosphopantetheinyl transferase"/>
    <property type="match status" value="1"/>
</dbReference>
<dbReference type="HAMAP" id="MF_00101">
    <property type="entry name" value="AcpS"/>
    <property type="match status" value="1"/>
</dbReference>
<comment type="caution">
    <text evidence="4">The sequence shown here is derived from an EMBL/GenBank/DDBJ whole genome shotgun (WGS) entry which is preliminary data.</text>
</comment>
<dbReference type="OrthoDB" id="15433at2759"/>
<dbReference type="EMBL" id="JAGHQL010000232">
    <property type="protein sequence ID" value="KAH0536129.1"/>
    <property type="molecule type" value="Genomic_DNA"/>
</dbReference>
<dbReference type="InterPro" id="IPR002582">
    <property type="entry name" value="ACPS"/>
</dbReference>
<dbReference type="Gene3D" id="3.90.470.20">
    <property type="entry name" value="4'-phosphopantetheinyl transferase domain"/>
    <property type="match status" value="1"/>
</dbReference>
<dbReference type="GO" id="GO:0000287">
    <property type="term" value="F:magnesium ion binding"/>
    <property type="evidence" value="ECO:0007669"/>
    <property type="project" value="InterPro"/>
</dbReference>
<feature type="region of interest" description="Disordered" evidence="2">
    <location>
        <begin position="106"/>
        <end position="150"/>
    </location>
</feature>
<evidence type="ECO:0000256" key="1">
    <source>
        <dbReference type="ARBA" id="ARBA00022679"/>
    </source>
</evidence>
<dbReference type="InterPro" id="IPR037143">
    <property type="entry name" value="4-PPantetheinyl_Trfase_dom_sf"/>
</dbReference>
<dbReference type="Pfam" id="PF01648">
    <property type="entry name" value="ACPS"/>
    <property type="match status" value="1"/>
</dbReference>